<evidence type="ECO:0000313" key="1">
    <source>
        <dbReference type="EMBL" id="OLY81845.1"/>
    </source>
</evidence>
<keyword evidence="2" id="KW-1185">Reference proteome</keyword>
<name>A0A1R0GYC4_9FUNG</name>
<dbReference type="EMBL" id="LSSL01002119">
    <property type="protein sequence ID" value="OLY81845.1"/>
    <property type="molecule type" value="Genomic_DNA"/>
</dbReference>
<accession>A0A1R0GYC4</accession>
<protein>
    <submittedName>
        <fullName evidence="1">Uncharacterized protein</fullName>
    </submittedName>
</protein>
<evidence type="ECO:0000313" key="2">
    <source>
        <dbReference type="Proteomes" id="UP000187455"/>
    </source>
</evidence>
<proteinExistence type="predicted"/>
<sequence>MYRKDYYPSYNKLLCRTTGYVPTGKGFNLPTERPTLTLLQVGYAEISLTVERWTFALDYVSAVLKDRFLLFLDGPPLESLSSESLCAVSAIPNQE</sequence>
<reference evidence="1 2" key="1">
    <citation type="journal article" date="2016" name="Mol. Biol. Evol.">
        <title>Genome-Wide Survey of Gut Fungi (Harpellales) Reveals the First Horizontally Transferred Ubiquitin Gene from a Mosquito Host.</title>
        <authorList>
            <person name="Wang Y."/>
            <person name="White M.M."/>
            <person name="Kvist S."/>
            <person name="Moncalvo J.M."/>
        </authorList>
    </citation>
    <scope>NUCLEOTIDE SEQUENCE [LARGE SCALE GENOMIC DNA]</scope>
    <source>
        <strain evidence="1 2">ALG-7-W6</strain>
    </source>
</reference>
<gene>
    <name evidence="1" type="ORF">AYI68_g4045</name>
</gene>
<organism evidence="1 2">
    <name type="scientific">Smittium mucronatum</name>
    <dbReference type="NCBI Taxonomy" id="133383"/>
    <lineage>
        <taxon>Eukaryota</taxon>
        <taxon>Fungi</taxon>
        <taxon>Fungi incertae sedis</taxon>
        <taxon>Zoopagomycota</taxon>
        <taxon>Kickxellomycotina</taxon>
        <taxon>Harpellomycetes</taxon>
        <taxon>Harpellales</taxon>
        <taxon>Legeriomycetaceae</taxon>
        <taxon>Smittium</taxon>
    </lineage>
</organism>
<comment type="caution">
    <text evidence="1">The sequence shown here is derived from an EMBL/GenBank/DDBJ whole genome shotgun (WGS) entry which is preliminary data.</text>
</comment>
<dbReference type="Proteomes" id="UP000187455">
    <property type="component" value="Unassembled WGS sequence"/>
</dbReference>
<dbReference type="AlphaFoldDB" id="A0A1R0GYC4"/>